<keyword evidence="2" id="KW-1185">Reference proteome</keyword>
<sequence length="255" mass="27941">MTGTPRRLDWDSDFFGFEVAESVFDHAQPTDVEAAVATAREQGAALLVCRMPAGAVDPASLPGVLADTRHIYAMPPTRPVPDWPVDGLPGLEPYAARVMAPDLARLAVQSGRQSRFFRDPDFPRPAARALYTRWMERIVTRELSERVLVLVARGGDGCCTAMGATYLGTDGHGQPSLMAALPGRANSGFGRAYFRAMMMWFHDEGVTEARIRTQARAGAACNLYERAGWVLERREDIVHVWLDRPAGRAGSKDPA</sequence>
<dbReference type="InterPro" id="IPR016181">
    <property type="entry name" value="Acyl_CoA_acyltransferase"/>
</dbReference>
<organism evidence="1 2">
    <name type="scientific">Hyphobacterium marinum</name>
    <dbReference type="NCBI Taxonomy" id="3116574"/>
    <lineage>
        <taxon>Bacteria</taxon>
        <taxon>Pseudomonadati</taxon>
        <taxon>Pseudomonadota</taxon>
        <taxon>Alphaproteobacteria</taxon>
        <taxon>Maricaulales</taxon>
        <taxon>Maricaulaceae</taxon>
        <taxon>Hyphobacterium</taxon>
    </lineage>
</organism>
<dbReference type="Proteomes" id="UP001310692">
    <property type="component" value="Unassembled WGS sequence"/>
</dbReference>
<dbReference type="EMBL" id="JAZDRO010000001">
    <property type="protein sequence ID" value="MEE2565164.1"/>
    <property type="molecule type" value="Genomic_DNA"/>
</dbReference>
<dbReference type="RefSeq" id="WP_330194703.1">
    <property type="nucleotide sequence ID" value="NZ_JAZDRO010000001.1"/>
</dbReference>
<gene>
    <name evidence="1" type="ORF">V0U35_00605</name>
</gene>
<evidence type="ECO:0000313" key="1">
    <source>
        <dbReference type="EMBL" id="MEE2565164.1"/>
    </source>
</evidence>
<comment type="caution">
    <text evidence="1">The sequence shown here is derived from an EMBL/GenBank/DDBJ whole genome shotgun (WGS) entry which is preliminary data.</text>
</comment>
<dbReference type="Gene3D" id="3.40.630.30">
    <property type="match status" value="1"/>
</dbReference>
<reference evidence="1 2" key="1">
    <citation type="submission" date="2024-01" db="EMBL/GenBank/DDBJ databases">
        <title>Hyphobacterium bacterium isolated from marine sediment.</title>
        <authorList>
            <person name="Zhao S."/>
        </authorList>
    </citation>
    <scope>NUCLEOTIDE SEQUENCE [LARGE SCALE GENOMIC DNA]</scope>
    <source>
        <strain evidence="1 2">Y60-23</strain>
    </source>
</reference>
<evidence type="ECO:0008006" key="3">
    <source>
        <dbReference type="Google" id="ProtNLM"/>
    </source>
</evidence>
<protein>
    <recommendedName>
        <fullName evidence="3">N-acetyltransferase domain-containing protein</fullName>
    </recommendedName>
</protein>
<accession>A0ABU7LUF3</accession>
<evidence type="ECO:0000313" key="2">
    <source>
        <dbReference type="Proteomes" id="UP001310692"/>
    </source>
</evidence>
<name>A0ABU7LUF3_9PROT</name>
<dbReference type="SUPFAM" id="SSF55729">
    <property type="entry name" value="Acyl-CoA N-acyltransferases (Nat)"/>
    <property type="match status" value="1"/>
</dbReference>
<proteinExistence type="predicted"/>